<protein>
    <submittedName>
        <fullName evidence="2">Uncharacterized protein</fullName>
    </submittedName>
</protein>
<evidence type="ECO:0000313" key="3">
    <source>
        <dbReference type="Proteomes" id="UP000499080"/>
    </source>
</evidence>
<accession>A0A4Y2KR93</accession>
<reference evidence="2 3" key="1">
    <citation type="journal article" date="2019" name="Sci. Rep.">
        <title>Orb-weaving spider Araneus ventricosus genome elucidates the spidroin gene catalogue.</title>
        <authorList>
            <person name="Kono N."/>
            <person name="Nakamura H."/>
            <person name="Ohtoshi R."/>
            <person name="Moran D.A.P."/>
            <person name="Shinohara A."/>
            <person name="Yoshida Y."/>
            <person name="Fujiwara M."/>
            <person name="Mori M."/>
            <person name="Tomita M."/>
            <person name="Arakawa K."/>
        </authorList>
    </citation>
    <scope>NUCLEOTIDE SEQUENCE [LARGE SCALE GENOMIC DNA]</scope>
</reference>
<organism evidence="2 3">
    <name type="scientific">Araneus ventricosus</name>
    <name type="common">Orbweaver spider</name>
    <name type="synonym">Epeira ventricosa</name>
    <dbReference type="NCBI Taxonomy" id="182803"/>
    <lineage>
        <taxon>Eukaryota</taxon>
        <taxon>Metazoa</taxon>
        <taxon>Ecdysozoa</taxon>
        <taxon>Arthropoda</taxon>
        <taxon>Chelicerata</taxon>
        <taxon>Arachnida</taxon>
        <taxon>Araneae</taxon>
        <taxon>Araneomorphae</taxon>
        <taxon>Entelegynae</taxon>
        <taxon>Araneoidea</taxon>
        <taxon>Araneidae</taxon>
        <taxon>Araneus</taxon>
    </lineage>
</organism>
<proteinExistence type="predicted"/>
<dbReference type="Proteomes" id="UP000499080">
    <property type="component" value="Unassembled WGS sequence"/>
</dbReference>
<evidence type="ECO:0000256" key="1">
    <source>
        <dbReference type="SAM" id="MobiDB-lite"/>
    </source>
</evidence>
<sequence length="90" mass="9670">MQQEGARGDGAPGDYFEPIKRTQGCPAGRRLPSLNRIPEEGPSVSSLRGKKNGLYFEGSICGIQCLILVDAGANVTLLTLPLRHPPQPAW</sequence>
<dbReference type="OrthoDB" id="6469757at2759"/>
<gene>
    <name evidence="2" type="ORF">AVEN_233033_1</name>
</gene>
<comment type="caution">
    <text evidence="2">The sequence shown here is derived from an EMBL/GenBank/DDBJ whole genome shotgun (WGS) entry which is preliminary data.</text>
</comment>
<name>A0A4Y2KR93_ARAVE</name>
<feature type="region of interest" description="Disordered" evidence="1">
    <location>
        <begin position="1"/>
        <end position="48"/>
    </location>
</feature>
<keyword evidence="3" id="KW-1185">Reference proteome</keyword>
<evidence type="ECO:0000313" key="2">
    <source>
        <dbReference type="EMBL" id="GBN03836.1"/>
    </source>
</evidence>
<dbReference type="AlphaFoldDB" id="A0A4Y2KR93"/>
<dbReference type="EMBL" id="BGPR01004833">
    <property type="protein sequence ID" value="GBN03836.1"/>
    <property type="molecule type" value="Genomic_DNA"/>
</dbReference>